<protein>
    <submittedName>
        <fullName evidence="2">Helix-turn-helix transcriptional regulator</fullName>
    </submittedName>
</protein>
<feature type="domain" description="HTH cro/C1-type" evidence="1">
    <location>
        <begin position="21"/>
        <end position="74"/>
    </location>
</feature>
<comment type="caution">
    <text evidence="2">The sequence shown here is derived from an EMBL/GenBank/DDBJ whole genome shotgun (WGS) entry which is preliminary data.</text>
</comment>
<dbReference type="CDD" id="cd00093">
    <property type="entry name" value="HTH_XRE"/>
    <property type="match status" value="1"/>
</dbReference>
<dbReference type="Pfam" id="PF19054">
    <property type="entry name" value="DUF5753"/>
    <property type="match status" value="1"/>
</dbReference>
<keyword evidence="3" id="KW-1185">Reference proteome</keyword>
<dbReference type="RefSeq" id="WP_234850612.1">
    <property type="nucleotide sequence ID" value="NZ_BAAART010000079.1"/>
</dbReference>
<evidence type="ECO:0000313" key="3">
    <source>
        <dbReference type="Proteomes" id="UP001501474"/>
    </source>
</evidence>
<gene>
    <name evidence="2" type="ORF">GCM10010104_38230</name>
</gene>
<dbReference type="InterPro" id="IPR001387">
    <property type="entry name" value="Cro/C1-type_HTH"/>
</dbReference>
<dbReference type="Pfam" id="PF13560">
    <property type="entry name" value="HTH_31"/>
    <property type="match status" value="1"/>
</dbReference>
<dbReference type="PROSITE" id="PS50943">
    <property type="entry name" value="HTH_CROC1"/>
    <property type="match status" value="1"/>
</dbReference>
<dbReference type="Proteomes" id="UP001501474">
    <property type="component" value="Unassembled WGS sequence"/>
</dbReference>
<dbReference type="InterPro" id="IPR010982">
    <property type="entry name" value="Lambda_DNA-bd_dom_sf"/>
</dbReference>
<dbReference type="EMBL" id="BAAART010000079">
    <property type="protein sequence ID" value="GAA2239405.1"/>
    <property type="molecule type" value="Genomic_DNA"/>
</dbReference>
<dbReference type="Gene3D" id="1.10.260.40">
    <property type="entry name" value="lambda repressor-like DNA-binding domains"/>
    <property type="match status" value="1"/>
</dbReference>
<dbReference type="InterPro" id="IPR043917">
    <property type="entry name" value="DUF5753"/>
</dbReference>
<sequence>MPGSRDLDPSSSPRALLGAELRHAREKAGLSQEELGQRLFVSGSFIGQLEAGTRRLQAEYARLLDEELGTGDFFSRNRGAAAKSKYPEHFAEAAEAEARATAIREFASMLIPGLLQTPAYARAVCRAYQPTAPDEEIEKRVATRMERTHILDDPTKPLLWAVIDESALRRVTGGPHVMAEALRHIIDLARRSRTIVQVLPFDAGAHPAMQGCVKLMDFTDAPPLAYLEGVGTGRLDDDPATVAEYRFYYEFLAASALSPKKSLALLEAMTQDYDHEEHA</sequence>
<evidence type="ECO:0000313" key="2">
    <source>
        <dbReference type="EMBL" id="GAA2239405.1"/>
    </source>
</evidence>
<accession>A0ABN3DQP7</accession>
<organism evidence="2 3">
    <name type="scientific">Streptomyces indiaensis</name>
    <dbReference type="NCBI Taxonomy" id="284033"/>
    <lineage>
        <taxon>Bacteria</taxon>
        <taxon>Bacillati</taxon>
        <taxon>Actinomycetota</taxon>
        <taxon>Actinomycetes</taxon>
        <taxon>Kitasatosporales</taxon>
        <taxon>Streptomycetaceae</taxon>
        <taxon>Streptomyces</taxon>
    </lineage>
</organism>
<reference evidence="2 3" key="1">
    <citation type="journal article" date="2019" name="Int. J. Syst. Evol. Microbiol.">
        <title>The Global Catalogue of Microorganisms (GCM) 10K type strain sequencing project: providing services to taxonomists for standard genome sequencing and annotation.</title>
        <authorList>
            <consortium name="The Broad Institute Genomics Platform"/>
            <consortium name="The Broad Institute Genome Sequencing Center for Infectious Disease"/>
            <person name="Wu L."/>
            <person name="Ma J."/>
        </authorList>
    </citation>
    <scope>NUCLEOTIDE SEQUENCE [LARGE SCALE GENOMIC DNA]</scope>
    <source>
        <strain evidence="2 3">JCM 3053</strain>
    </source>
</reference>
<evidence type="ECO:0000259" key="1">
    <source>
        <dbReference type="PROSITE" id="PS50943"/>
    </source>
</evidence>
<dbReference type="SUPFAM" id="SSF47413">
    <property type="entry name" value="lambda repressor-like DNA-binding domains"/>
    <property type="match status" value="1"/>
</dbReference>
<name>A0ABN3DQP7_9ACTN</name>
<proteinExistence type="predicted"/>
<dbReference type="SMART" id="SM00530">
    <property type="entry name" value="HTH_XRE"/>
    <property type="match status" value="1"/>
</dbReference>